<accession>A0A9D5H5B1</accession>
<dbReference type="PANTHER" id="PTHR31175:SF120">
    <property type="entry name" value="OS09G0547100 PROTEIN"/>
    <property type="match status" value="1"/>
</dbReference>
<keyword evidence="3" id="KW-1185">Reference proteome</keyword>
<protein>
    <submittedName>
        <fullName evidence="2">Uncharacterized protein</fullName>
    </submittedName>
</protein>
<dbReference type="EMBL" id="JAGGNH010000009">
    <property type="protein sequence ID" value="KAJ0963991.1"/>
    <property type="molecule type" value="Genomic_DNA"/>
</dbReference>
<gene>
    <name evidence="2" type="ORF">J5N97_029113</name>
</gene>
<dbReference type="GO" id="GO:0009733">
    <property type="term" value="P:response to auxin"/>
    <property type="evidence" value="ECO:0007669"/>
    <property type="project" value="InterPro"/>
</dbReference>
<name>A0A9D5H5B1_9LILI</name>
<dbReference type="Proteomes" id="UP001085076">
    <property type="component" value="Miscellaneous, Linkage group lg09"/>
</dbReference>
<reference evidence="2" key="1">
    <citation type="submission" date="2021-03" db="EMBL/GenBank/DDBJ databases">
        <authorList>
            <person name="Li Z."/>
            <person name="Yang C."/>
        </authorList>
    </citation>
    <scope>NUCLEOTIDE SEQUENCE</scope>
    <source>
        <strain evidence="2">Dzin_1.0</strain>
        <tissue evidence="2">Leaf</tissue>
    </source>
</reference>
<evidence type="ECO:0000256" key="1">
    <source>
        <dbReference type="ARBA" id="ARBA00006974"/>
    </source>
</evidence>
<comment type="caution">
    <text evidence="2">The sequence shown here is derived from an EMBL/GenBank/DDBJ whole genome shotgun (WGS) entry which is preliminary data.</text>
</comment>
<sequence length="223" mass="24987">MRNSDFNACSTSSEEGPFLCLHIGGKRFMVPLAYLDNNIFKELLKVSEEEYGLLAMAPSHCPVMQYPWTKTTTISFQALIFIDISEMAKKWQKVASFKRKISSPRADECADFNACSTSSVAEKGHFFVYTSDGKRFMVPLAYLDNNIFKELLKISEEEFGLPGDGPITLPCDAVSMEYVLCMLRRGVSQEVERALLSSIFMSCQSTCSTLTAEHTQQLAICSF</sequence>
<evidence type="ECO:0000313" key="2">
    <source>
        <dbReference type="EMBL" id="KAJ0963991.1"/>
    </source>
</evidence>
<comment type="similarity">
    <text evidence="1">Belongs to the ARG7 family.</text>
</comment>
<reference evidence="2" key="2">
    <citation type="journal article" date="2022" name="Hortic Res">
        <title>The genome of Dioscorea zingiberensis sheds light on the biosynthesis, origin and evolution of the medicinally important diosgenin saponins.</title>
        <authorList>
            <person name="Li Y."/>
            <person name="Tan C."/>
            <person name="Li Z."/>
            <person name="Guo J."/>
            <person name="Li S."/>
            <person name="Chen X."/>
            <person name="Wang C."/>
            <person name="Dai X."/>
            <person name="Yang H."/>
            <person name="Song W."/>
            <person name="Hou L."/>
            <person name="Xu J."/>
            <person name="Tong Z."/>
            <person name="Xu A."/>
            <person name="Yuan X."/>
            <person name="Wang W."/>
            <person name="Yang Q."/>
            <person name="Chen L."/>
            <person name="Sun Z."/>
            <person name="Wang K."/>
            <person name="Pan B."/>
            <person name="Chen J."/>
            <person name="Bao Y."/>
            <person name="Liu F."/>
            <person name="Qi X."/>
            <person name="Gang D.R."/>
            <person name="Wen J."/>
            <person name="Li J."/>
        </authorList>
    </citation>
    <scope>NUCLEOTIDE SEQUENCE</scope>
    <source>
        <strain evidence="2">Dzin_1.0</strain>
    </source>
</reference>
<proteinExistence type="inferred from homology"/>
<organism evidence="2 3">
    <name type="scientific">Dioscorea zingiberensis</name>
    <dbReference type="NCBI Taxonomy" id="325984"/>
    <lineage>
        <taxon>Eukaryota</taxon>
        <taxon>Viridiplantae</taxon>
        <taxon>Streptophyta</taxon>
        <taxon>Embryophyta</taxon>
        <taxon>Tracheophyta</taxon>
        <taxon>Spermatophyta</taxon>
        <taxon>Magnoliopsida</taxon>
        <taxon>Liliopsida</taxon>
        <taxon>Dioscoreales</taxon>
        <taxon>Dioscoreaceae</taxon>
        <taxon>Dioscorea</taxon>
    </lineage>
</organism>
<dbReference type="AlphaFoldDB" id="A0A9D5H5B1"/>
<evidence type="ECO:0000313" key="3">
    <source>
        <dbReference type="Proteomes" id="UP001085076"/>
    </source>
</evidence>
<dbReference type="OrthoDB" id="1936278at2759"/>
<dbReference type="PANTHER" id="PTHR31175">
    <property type="entry name" value="AUXIN-RESPONSIVE FAMILY PROTEIN"/>
    <property type="match status" value="1"/>
</dbReference>
<dbReference type="Pfam" id="PF02519">
    <property type="entry name" value="Auxin_inducible"/>
    <property type="match status" value="2"/>
</dbReference>
<dbReference type="InterPro" id="IPR003676">
    <property type="entry name" value="SAUR_fam"/>
</dbReference>